<feature type="transmembrane region" description="Helical" evidence="21">
    <location>
        <begin position="290"/>
        <end position="311"/>
    </location>
</feature>
<dbReference type="EMBL" id="AM180252">
    <property type="protein sequence ID" value="CAJ55157.1"/>
    <property type="molecule type" value="Genomic_DNA"/>
</dbReference>
<keyword evidence="3" id="KW-1003">Cell membrane</keyword>
<dbReference type="GO" id="GO:0008360">
    <property type="term" value="P:regulation of cell shape"/>
    <property type="evidence" value="ECO:0007669"/>
    <property type="project" value="UniProtKB-KW"/>
</dbReference>
<evidence type="ECO:0000256" key="14">
    <source>
        <dbReference type="ARBA" id="ARBA00032370"/>
    </source>
</evidence>
<feature type="transmembrane region" description="Helical" evidence="21">
    <location>
        <begin position="94"/>
        <end position="112"/>
    </location>
</feature>
<evidence type="ECO:0000256" key="2">
    <source>
        <dbReference type="ARBA" id="ARBA00004752"/>
    </source>
</evidence>
<evidence type="ECO:0000256" key="17">
    <source>
        <dbReference type="ARBA" id="ARBA00041185"/>
    </source>
</evidence>
<dbReference type="PANTHER" id="PTHR30474:SF2">
    <property type="entry name" value="PEPTIDOGLYCAN GLYCOSYLTRANSFERASE FTSW-RELATED"/>
    <property type="match status" value="1"/>
</dbReference>
<evidence type="ECO:0000256" key="21">
    <source>
        <dbReference type="SAM" id="Phobius"/>
    </source>
</evidence>
<evidence type="ECO:0000256" key="4">
    <source>
        <dbReference type="ARBA" id="ARBA00022618"/>
    </source>
</evidence>
<evidence type="ECO:0000256" key="16">
    <source>
        <dbReference type="ARBA" id="ARBA00038053"/>
    </source>
</evidence>
<keyword evidence="8" id="KW-0133">Cell shape</keyword>
<dbReference type="GO" id="GO:0009252">
    <property type="term" value="P:peptidoglycan biosynthetic process"/>
    <property type="evidence" value="ECO:0007669"/>
    <property type="project" value="UniProtKB-KW"/>
</dbReference>
<feature type="transmembrane region" description="Helical" evidence="21">
    <location>
        <begin position="323"/>
        <end position="344"/>
    </location>
</feature>
<evidence type="ECO:0000256" key="10">
    <source>
        <dbReference type="ARBA" id="ARBA00022989"/>
    </source>
</evidence>
<dbReference type="PANTHER" id="PTHR30474">
    <property type="entry name" value="CELL CYCLE PROTEIN"/>
    <property type="match status" value="1"/>
</dbReference>
<keyword evidence="7 21" id="KW-0812">Transmembrane</keyword>
<evidence type="ECO:0000256" key="8">
    <source>
        <dbReference type="ARBA" id="ARBA00022960"/>
    </source>
</evidence>
<organism evidence="22 23">
    <name type="scientific">Lawsonia intracellularis (strain PHE/MN1-00)</name>
    <dbReference type="NCBI Taxonomy" id="363253"/>
    <lineage>
        <taxon>Bacteria</taxon>
        <taxon>Pseudomonadati</taxon>
        <taxon>Thermodesulfobacteriota</taxon>
        <taxon>Desulfovibrionia</taxon>
        <taxon>Desulfovibrionales</taxon>
        <taxon>Desulfovibrionaceae</taxon>
        <taxon>Lawsonia</taxon>
    </lineage>
</organism>
<evidence type="ECO:0000256" key="1">
    <source>
        <dbReference type="ARBA" id="ARBA00004651"/>
    </source>
</evidence>
<dbReference type="AlphaFoldDB" id="Q1MPC0"/>
<dbReference type="eggNOG" id="COG0772">
    <property type="taxonomic scope" value="Bacteria"/>
</dbReference>
<evidence type="ECO:0000256" key="12">
    <source>
        <dbReference type="ARBA" id="ARBA00023306"/>
    </source>
</evidence>
<dbReference type="STRING" id="363253.LI1103"/>
<evidence type="ECO:0000256" key="7">
    <source>
        <dbReference type="ARBA" id="ARBA00022692"/>
    </source>
</evidence>
<keyword evidence="4 22" id="KW-0132">Cell division</keyword>
<evidence type="ECO:0000256" key="11">
    <source>
        <dbReference type="ARBA" id="ARBA00023136"/>
    </source>
</evidence>
<feature type="transmembrane region" description="Helical" evidence="21">
    <location>
        <begin position="165"/>
        <end position="195"/>
    </location>
</feature>
<keyword evidence="9" id="KW-0573">Peptidoglycan synthesis</keyword>
<name>Q1MPC0_LAWIP</name>
<evidence type="ECO:0000256" key="15">
    <source>
        <dbReference type="ARBA" id="ARBA00033270"/>
    </source>
</evidence>
<dbReference type="GO" id="GO:0032153">
    <property type="term" value="C:cell division site"/>
    <property type="evidence" value="ECO:0007669"/>
    <property type="project" value="TreeGrafter"/>
</dbReference>
<feature type="transmembrane region" description="Helical" evidence="21">
    <location>
        <begin position="68"/>
        <end position="88"/>
    </location>
</feature>
<dbReference type="OrthoDB" id="9768187at2"/>
<feature type="transmembrane region" description="Helical" evidence="21">
    <location>
        <begin position="356"/>
        <end position="377"/>
    </location>
</feature>
<keyword evidence="10 21" id="KW-1133">Transmembrane helix</keyword>
<dbReference type="InterPro" id="IPR018365">
    <property type="entry name" value="Cell_cycle_FtsW-rel_CS"/>
</dbReference>
<dbReference type="Proteomes" id="UP000002430">
    <property type="component" value="Chromosome"/>
</dbReference>
<gene>
    <name evidence="22" type="primary">spoVE</name>
    <name evidence="22" type="ordered locus">LI1103</name>
</gene>
<dbReference type="InterPro" id="IPR001182">
    <property type="entry name" value="FtsW/RodA"/>
</dbReference>
<accession>Q1MPC0</accession>
<dbReference type="GO" id="GO:0005886">
    <property type="term" value="C:plasma membrane"/>
    <property type="evidence" value="ECO:0007669"/>
    <property type="project" value="UniProtKB-SubCell"/>
</dbReference>
<dbReference type="GO" id="GO:0071555">
    <property type="term" value="P:cell wall organization"/>
    <property type="evidence" value="ECO:0007669"/>
    <property type="project" value="UniProtKB-KW"/>
</dbReference>
<evidence type="ECO:0000256" key="3">
    <source>
        <dbReference type="ARBA" id="ARBA00022475"/>
    </source>
</evidence>
<dbReference type="RefSeq" id="WP_011527186.1">
    <property type="nucleotide sequence ID" value="NC_008011.1"/>
</dbReference>
<dbReference type="EC" id="2.4.99.28" evidence="19"/>
<dbReference type="NCBIfam" id="TIGR02614">
    <property type="entry name" value="ftsW"/>
    <property type="match status" value="1"/>
</dbReference>
<comment type="subcellular location">
    <subcellularLocation>
        <location evidence="1">Cell membrane</location>
        <topology evidence="1">Multi-pass membrane protein</topology>
    </subcellularLocation>
</comment>
<dbReference type="GO" id="GO:0015648">
    <property type="term" value="F:lipid-linked peptidoglycan transporter activity"/>
    <property type="evidence" value="ECO:0007669"/>
    <property type="project" value="TreeGrafter"/>
</dbReference>
<evidence type="ECO:0000256" key="5">
    <source>
        <dbReference type="ARBA" id="ARBA00022676"/>
    </source>
</evidence>
<comment type="similarity">
    <text evidence="16">Belongs to the SEDS family. FtsW subfamily.</text>
</comment>
<feature type="transmembrane region" description="Helical" evidence="21">
    <location>
        <begin position="124"/>
        <end position="145"/>
    </location>
</feature>
<dbReference type="Pfam" id="PF01098">
    <property type="entry name" value="FTSW_RODA_SPOVE"/>
    <property type="match status" value="1"/>
</dbReference>
<protein>
    <recommendedName>
        <fullName evidence="17">Probable peptidoglycan glycosyltransferase FtsW</fullName>
        <ecNumber evidence="19">2.4.99.28</ecNumber>
    </recommendedName>
    <alternativeName>
        <fullName evidence="18">Cell division protein FtsW</fullName>
    </alternativeName>
    <alternativeName>
        <fullName evidence="15">Cell wall polymerase</fullName>
    </alternativeName>
    <alternativeName>
        <fullName evidence="14">Peptidoglycan polymerase</fullName>
    </alternativeName>
</protein>
<dbReference type="KEGG" id="lip:LI1103"/>
<evidence type="ECO:0000313" key="22">
    <source>
        <dbReference type="EMBL" id="CAJ55157.1"/>
    </source>
</evidence>
<evidence type="ECO:0000256" key="9">
    <source>
        <dbReference type="ARBA" id="ARBA00022984"/>
    </source>
</evidence>
<evidence type="ECO:0000256" key="19">
    <source>
        <dbReference type="ARBA" id="ARBA00044770"/>
    </source>
</evidence>
<keyword evidence="11 21" id="KW-0472">Membrane</keyword>
<keyword evidence="12" id="KW-0131">Cell cycle</keyword>
<dbReference type="HOGENOM" id="CLU_029243_0_1_7"/>
<evidence type="ECO:0000256" key="18">
    <source>
        <dbReference type="ARBA" id="ARBA00041418"/>
    </source>
</evidence>
<evidence type="ECO:0000256" key="20">
    <source>
        <dbReference type="ARBA" id="ARBA00049902"/>
    </source>
</evidence>
<comment type="catalytic activity">
    <reaction evidence="20">
        <text>[GlcNAc-(1-&gt;4)-Mur2Ac(oyl-L-Ala-gamma-D-Glu-L-Lys-D-Ala-D-Ala)](n)-di-trans,octa-cis-undecaprenyl diphosphate + beta-D-GlcNAc-(1-&gt;4)-Mur2Ac(oyl-L-Ala-gamma-D-Glu-L-Lys-D-Ala-D-Ala)-di-trans,octa-cis-undecaprenyl diphosphate = [GlcNAc-(1-&gt;4)-Mur2Ac(oyl-L-Ala-gamma-D-Glu-L-Lys-D-Ala-D-Ala)](n+1)-di-trans,octa-cis-undecaprenyl diphosphate + di-trans,octa-cis-undecaprenyl diphosphate + H(+)</text>
        <dbReference type="Rhea" id="RHEA:23708"/>
        <dbReference type="Rhea" id="RHEA-COMP:9602"/>
        <dbReference type="Rhea" id="RHEA-COMP:9603"/>
        <dbReference type="ChEBI" id="CHEBI:15378"/>
        <dbReference type="ChEBI" id="CHEBI:58405"/>
        <dbReference type="ChEBI" id="CHEBI:60033"/>
        <dbReference type="ChEBI" id="CHEBI:78435"/>
        <dbReference type="EC" id="2.4.99.28"/>
    </reaction>
</comment>
<sequence>MSIVRQHRRLSGSNRHKDDISDIASYDWLLLTVVLILLCIGLIMVLSASGMVAERLTGDKYYFFKRQCLFTIISGILLWVMAVIPRSLIYKLQYPFLFVIIGLLFLTITPLGAKVNGARRWISLGLFSIQPLEFTKIALALYLAYFMSTKQELVKTFSKGVIPPFAVTLILAIMLLVQPDFGGAMILIMILFFMCLVGGTRFIYLFLSIAMSCTIAAALVWHSPYRARRLAAFLNPFQDAQNTGYQLIQSLYALGSGGFWGAGIGGSNQKMFYLPEAHNDFIMSVIGEELGFLGITIVMALLFLFFVRSYLIVVKQRELRDRLSAFAVTLVIALGCILNLAVIMGMAPPKGVAMPFLSYGGSSLLATMCCVGLLLNFSRIGR</sequence>
<comment type="pathway">
    <text evidence="2">Cell wall biogenesis; peptidoglycan biosynthesis.</text>
</comment>
<dbReference type="PROSITE" id="PS00428">
    <property type="entry name" value="FTSW_RODA_SPOVE"/>
    <property type="match status" value="1"/>
</dbReference>
<feature type="transmembrane region" description="Helical" evidence="21">
    <location>
        <begin position="202"/>
        <end position="221"/>
    </location>
</feature>
<keyword evidence="5" id="KW-0328">Glycosyltransferase</keyword>
<dbReference type="GO" id="GO:0008955">
    <property type="term" value="F:peptidoglycan glycosyltransferase activity"/>
    <property type="evidence" value="ECO:0007669"/>
    <property type="project" value="UniProtKB-EC"/>
</dbReference>
<feature type="transmembrane region" description="Helical" evidence="21">
    <location>
        <begin position="28"/>
        <end position="48"/>
    </location>
</feature>
<evidence type="ECO:0000256" key="13">
    <source>
        <dbReference type="ARBA" id="ARBA00023316"/>
    </source>
</evidence>
<evidence type="ECO:0000313" key="23">
    <source>
        <dbReference type="Proteomes" id="UP000002430"/>
    </source>
</evidence>
<dbReference type="InterPro" id="IPR013437">
    <property type="entry name" value="FtsW"/>
</dbReference>
<evidence type="ECO:0000256" key="6">
    <source>
        <dbReference type="ARBA" id="ARBA00022679"/>
    </source>
</evidence>
<keyword evidence="13" id="KW-0961">Cell wall biogenesis/degradation</keyword>
<keyword evidence="23" id="KW-1185">Reference proteome</keyword>
<dbReference type="GO" id="GO:0051301">
    <property type="term" value="P:cell division"/>
    <property type="evidence" value="ECO:0007669"/>
    <property type="project" value="UniProtKB-KW"/>
</dbReference>
<keyword evidence="6" id="KW-0808">Transferase</keyword>
<proteinExistence type="inferred from homology"/>
<reference evidence="22 23" key="1">
    <citation type="submission" date="2005-11" db="EMBL/GenBank/DDBJ databases">
        <title>The complete genome sequence of Lawsonia intracellularis: the causative agent of proliferative enteropathy.</title>
        <authorList>
            <person name="Kaur K."/>
            <person name="Zhang Q."/>
            <person name="Beckler D."/>
            <person name="Munir S."/>
            <person name="Li L."/>
            <person name="Kinsley K."/>
            <person name="Herron L."/>
            <person name="Peterson A."/>
            <person name="May B."/>
            <person name="Singh S."/>
            <person name="Gebhart C."/>
            <person name="Kapur V."/>
        </authorList>
    </citation>
    <scope>NUCLEOTIDE SEQUENCE [LARGE SCALE GENOMIC DNA]</scope>
    <source>
        <strain evidence="22 23">PHE/MN1-00</strain>
    </source>
</reference>